<comment type="caution">
    <text evidence="2">The sequence shown here is derived from an EMBL/GenBank/DDBJ whole genome shotgun (WGS) entry which is preliminary data.</text>
</comment>
<evidence type="ECO:0000259" key="1">
    <source>
        <dbReference type="Pfam" id="PF18885"/>
    </source>
</evidence>
<dbReference type="Pfam" id="PF18885">
    <property type="entry name" value="DUF5648"/>
    <property type="match status" value="1"/>
</dbReference>
<organism evidence="2 3">
    <name type="scientific">Hohenbuehelia grisea</name>
    <dbReference type="NCBI Taxonomy" id="104357"/>
    <lineage>
        <taxon>Eukaryota</taxon>
        <taxon>Fungi</taxon>
        <taxon>Dikarya</taxon>
        <taxon>Basidiomycota</taxon>
        <taxon>Agaricomycotina</taxon>
        <taxon>Agaricomycetes</taxon>
        <taxon>Agaricomycetidae</taxon>
        <taxon>Agaricales</taxon>
        <taxon>Pleurotineae</taxon>
        <taxon>Pleurotaceae</taxon>
        <taxon>Hohenbuehelia</taxon>
    </lineage>
</organism>
<evidence type="ECO:0000313" key="2">
    <source>
        <dbReference type="EMBL" id="KAL0945103.1"/>
    </source>
</evidence>
<dbReference type="Proteomes" id="UP001556367">
    <property type="component" value="Unassembled WGS sequence"/>
</dbReference>
<accession>A0ABR3IP84</accession>
<evidence type="ECO:0000313" key="3">
    <source>
        <dbReference type="Proteomes" id="UP001556367"/>
    </source>
</evidence>
<gene>
    <name evidence="2" type="ORF">HGRIS_004256</name>
</gene>
<dbReference type="InterPro" id="IPR043708">
    <property type="entry name" value="DUF5648"/>
</dbReference>
<feature type="domain" description="DUF5648" evidence="1">
    <location>
        <begin position="32"/>
        <end position="133"/>
    </location>
</feature>
<sequence length="200" mass="22118">MICSSTRGCRDHRVHVAANVNLFRQGSSPSGAYHGSRNNHYYSVFPNQVQHLLGQGFKRETLDFMVFATQEPGTVPLFRVYNDVRGDHTYFLDQAGVAQPYAWGYKNDGIVGYVYPTAQCGGAEPLRKVYKDTLVVPKIYPGGRAYHNVISNYDHLLITHEPSYFHAVLLPRCSPAGLQVRVGGRLRLPCGYKGGGPAGS</sequence>
<name>A0ABR3IP84_9AGAR</name>
<proteinExistence type="predicted"/>
<protein>
    <recommendedName>
        <fullName evidence="1">DUF5648 domain-containing protein</fullName>
    </recommendedName>
</protein>
<dbReference type="EMBL" id="JASNQZ010000019">
    <property type="protein sequence ID" value="KAL0945103.1"/>
    <property type="molecule type" value="Genomic_DNA"/>
</dbReference>
<reference evidence="3" key="1">
    <citation type="submission" date="2024-06" db="EMBL/GenBank/DDBJ databases">
        <title>Multi-omics analyses provide insights into the biosynthesis of the anticancer antibiotic pleurotin in Hohenbuehelia grisea.</title>
        <authorList>
            <person name="Weaver J.A."/>
            <person name="Alberti F."/>
        </authorList>
    </citation>
    <scope>NUCLEOTIDE SEQUENCE [LARGE SCALE GENOMIC DNA]</scope>
    <source>
        <strain evidence="3">T-177</strain>
    </source>
</reference>
<keyword evidence="3" id="KW-1185">Reference proteome</keyword>